<dbReference type="CDD" id="cd00293">
    <property type="entry name" value="USP-like"/>
    <property type="match status" value="1"/>
</dbReference>
<dbReference type="SUPFAM" id="SSF52402">
    <property type="entry name" value="Adenine nucleotide alpha hydrolases-like"/>
    <property type="match status" value="1"/>
</dbReference>
<protein>
    <recommendedName>
        <fullName evidence="2">Universal stress protein</fullName>
    </recommendedName>
</protein>
<comment type="similarity">
    <text evidence="1 2">Belongs to the universal stress protein A family.</text>
</comment>
<name>A0A1I7NHU4_9HYPH</name>
<dbReference type="RefSeq" id="WP_092867760.1">
    <property type="nucleotide sequence ID" value="NZ_FPCH01000002.1"/>
</dbReference>
<sequence>MFKHILIATDGSDLAQKAITQGFDLAKAVDAKVTIVTVTEAWGMNVPPEVAVVYPVHEYEQAAAANAKKILDDAAAAGMKLQIACETVHVKDQYPAEGIVETASARGCDLIVMASHGHRGLMRLVLGSQAHRVVTQSATSVLICR</sequence>
<dbReference type="Gene3D" id="3.40.50.620">
    <property type="entry name" value="HUPs"/>
    <property type="match status" value="1"/>
</dbReference>
<dbReference type="STRING" id="51670.SAMN04488557_2256"/>
<dbReference type="AlphaFoldDB" id="A0A1I7NHU4"/>
<proteinExistence type="inferred from homology"/>
<dbReference type="InterPro" id="IPR006016">
    <property type="entry name" value="UspA"/>
</dbReference>
<accession>A0A1I7NHU4</accession>
<dbReference type="InterPro" id="IPR014729">
    <property type="entry name" value="Rossmann-like_a/b/a_fold"/>
</dbReference>
<evidence type="ECO:0000313" key="5">
    <source>
        <dbReference type="Proteomes" id="UP000199423"/>
    </source>
</evidence>
<gene>
    <name evidence="4" type="ORF">SAMN04488557_2256</name>
</gene>
<evidence type="ECO:0000259" key="3">
    <source>
        <dbReference type="Pfam" id="PF00582"/>
    </source>
</evidence>
<dbReference type="InterPro" id="IPR006015">
    <property type="entry name" value="Universal_stress_UspA"/>
</dbReference>
<evidence type="ECO:0000256" key="2">
    <source>
        <dbReference type="PIRNR" id="PIRNR006276"/>
    </source>
</evidence>
<dbReference type="PIRSF" id="PIRSF006276">
    <property type="entry name" value="UspA"/>
    <property type="match status" value="1"/>
</dbReference>
<dbReference type="OrthoDB" id="5564966at2"/>
<dbReference type="EMBL" id="FPCH01000002">
    <property type="protein sequence ID" value="SFV34218.1"/>
    <property type="molecule type" value="Genomic_DNA"/>
</dbReference>
<evidence type="ECO:0000313" key="4">
    <source>
        <dbReference type="EMBL" id="SFV34218.1"/>
    </source>
</evidence>
<organism evidence="4 5">
    <name type="scientific">Hyphomicrobium facile</name>
    <dbReference type="NCBI Taxonomy" id="51670"/>
    <lineage>
        <taxon>Bacteria</taxon>
        <taxon>Pseudomonadati</taxon>
        <taxon>Pseudomonadota</taxon>
        <taxon>Alphaproteobacteria</taxon>
        <taxon>Hyphomicrobiales</taxon>
        <taxon>Hyphomicrobiaceae</taxon>
        <taxon>Hyphomicrobium</taxon>
    </lineage>
</organism>
<dbReference type="PANTHER" id="PTHR46268">
    <property type="entry name" value="STRESS RESPONSE PROTEIN NHAX"/>
    <property type="match status" value="1"/>
</dbReference>
<evidence type="ECO:0000256" key="1">
    <source>
        <dbReference type="ARBA" id="ARBA00008791"/>
    </source>
</evidence>
<dbReference type="PANTHER" id="PTHR46268:SF15">
    <property type="entry name" value="UNIVERSAL STRESS PROTEIN HP_0031"/>
    <property type="match status" value="1"/>
</dbReference>
<dbReference type="Proteomes" id="UP000199423">
    <property type="component" value="Unassembled WGS sequence"/>
</dbReference>
<comment type="subcellular location">
    <subcellularLocation>
        <location evidence="2">Cytoplasm</location>
    </subcellularLocation>
</comment>
<keyword evidence="5" id="KW-1185">Reference proteome</keyword>
<dbReference type="PRINTS" id="PR01438">
    <property type="entry name" value="UNVRSLSTRESS"/>
</dbReference>
<dbReference type="GO" id="GO:0005737">
    <property type="term" value="C:cytoplasm"/>
    <property type="evidence" value="ECO:0007669"/>
    <property type="project" value="UniProtKB-SubCell"/>
</dbReference>
<feature type="domain" description="UspA" evidence="3">
    <location>
        <begin position="1"/>
        <end position="145"/>
    </location>
</feature>
<reference evidence="5" key="1">
    <citation type="submission" date="2016-10" db="EMBL/GenBank/DDBJ databases">
        <authorList>
            <person name="Varghese N."/>
            <person name="Submissions S."/>
        </authorList>
    </citation>
    <scope>NUCLEOTIDE SEQUENCE [LARGE SCALE GENOMIC DNA]</scope>
    <source>
        <strain evidence="5">DSM 1565</strain>
    </source>
</reference>
<dbReference type="Pfam" id="PF00582">
    <property type="entry name" value="Usp"/>
    <property type="match status" value="1"/>
</dbReference>
<keyword evidence="2" id="KW-0963">Cytoplasm</keyword>